<dbReference type="InterPro" id="IPR036390">
    <property type="entry name" value="WH_DNA-bd_sf"/>
</dbReference>
<dbReference type="SUPFAM" id="SSF46785">
    <property type="entry name" value="Winged helix' DNA-binding domain"/>
    <property type="match status" value="1"/>
</dbReference>
<organism evidence="5 6">
    <name type="scientific">Spelaeicoccus albus</name>
    <dbReference type="NCBI Taxonomy" id="1280376"/>
    <lineage>
        <taxon>Bacteria</taxon>
        <taxon>Bacillati</taxon>
        <taxon>Actinomycetota</taxon>
        <taxon>Actinomycetes</taxon>
        <taxon>Micrococcales</taxon>
        <taxon>Brevibacteriaceae</taxon>
        <taxon>Spelaeicoccus</taxon>
    </lineage>
</organism>
<gene>
    <name evidence="5" type="ORF">BJY26_003543</name>
</gene>
<dbReference type="Pfam" id="PF01047">
    <property type="entry name" value="MarR"/>
    <property type="match status" value="1"/>
</dbReference>
<accession>A0A7Z0D5G2</accession>
<dbReference type="Proteomes" id="UP000539111">
    <property type="component" value="Unassembled WGS sequence"/>
</dbReference>
<evidence type="ECO:0000313" key="5">
    <source>
        <dbReference type="EMBL" id="NYI69237.1"/>
    </source>
</evidence>
<keyword evidence="1" id="KW-0805">Transcription regulation</keyword>
<evidence type="ECO:0000256" key="3">
    <source>
        <dbReference type="ARBA" id="ARBA00023163"/>
    </source>
</evidence>
<dbReference type="PANTHER" id="PTHR33164:SF101">
    <property type="entry name" value="TRANSCRIPTIONAL REPRESSOR MPRA"/>
    <property type="match status" value="1"/>
</dbReference>
<proteinExistence type="predicted"/>
<dbReference type="PROSITE" id="PS01117">
    <property type="entry name" value="HTH_MARR_1"/>
    <property type="match status" value="1"/>
</dbReference>
<dbReference type="PROSITE" id="PS50995">
    <property type="entry name" value="HTH_MARR_2"/>
    <property type="match status" value="1"/>
</dbReference>
<dbReference type="GO" id="GO:0003677">
    <property type="term" value="F:DNA binding"/>
    <property type="evidence" value="ECO:0007669"/>
    <property type="project" value="UniProtKB-KW"/>
</dbReference>
<evidence type="ECO:0000259" key="4">
    <source>
        <dbReference type="PROSITE" id="PS50995"/>
    </source>
</evidence>
<dbReference type="InterPro" id="IPR000835">
    <property type="entry name" value="HTH_MarR-typ"/>
</dbReference>
<comment type="caution">
    <text evidence="5">The sequence shown here is derived from an EMBL/GenBank/DDBJ whole genome shotgun (WGS) entry which is preliminary data.</text>
</comment>
<dbReference type="InterPro" id="IPR036388">
    <property type="entry name" value="WH-like_DNA-bd_sf"/>
</dbReference>
<keyword evidence="3" id="KW-0804">Transcription</keyword>
<dbReference type="AlphaFoldDB" id="A0A7Z0D5G2"/>
<evidence type="ECO:0000256" key="1">
    <source>
        <dbReference type="ARBA" id="ARBA00023015"/>
    </source>
</evidence>
<dbReference type="InterPro" id="IPR023187">
    <property type="entry name" value="Tscrpt_reg_MarR-type_CS"/>
</dbReference>
<dbReference type="InterPro" id="IPR039422">
    <property type="entry name" value="MarR/SlyA-like"/>
</dbReference>
<feature type="domain" description="HTH marR-type" evidence="4">
    <location>
        <begin position="28"/>
        <end position="161"/>
    </location>
</feature>
<dbReference type="Gene3D" id="1.10.10.10">
    <property type="entry name" value="Winged helix-like DNA-binding domain superfamily/Winged helix DNA-binding domain"/>
    <property type="match status" value="1"/>
</dbReference>
<dbReference type="GO" id="GO:0006950">
    <property type="term" value="P:response to stress"/>
    <property type="evidence" value="ECO:0007669"/>
    <property type="project" value="TreeGrafter"/>
</dbReference>
<dbReference type="PRINTS" id="PR00598">
    <property type="entry name" value="HTHMARR"/>
</dbReference>
<name>A0A7Z0D5G2_9MICO</name>
<sequence length="167" mass="18639">MTAPHHRDPIDESRRQWIAHGWEDVADGMTLVTSLMRAHQIMLARVDAVLRPLGVTFARYELLMLLTFSRTGALPMSRVSERLQVHPTSITNGVDRLEKAGLVRRRQHPRDGRTTLVEITDAGSELAERATNGLNSEVFASPGLPKGDLDMVLKLLAELRRAPESDL</sequence>
<evidence type="ECO:0000256" key="2">
    <source>
        <dbReference type="ARBA" id="ARBA00023125"/>
    </source>
</evidence>
<keyword evidence="2 5" id="KW-0238">DNA-binding</keyword>
<protein>
    <submittedName>
        <fullName evidence="5">DNA-binding MarR family transcriptional regulator</fullName>
    </submittedName>
</protein>
<dbReference type="PANTHER" id="PTHR33164">
    <property type="entry name" value="TRANSCRIPTIONAL REGULATOR, MARR FAMILY"/>
    <property type="match status" value="1"/>
</dbReference>
<keyword evidence="6" id="KW-1185">Reference proteome</keyword>
<dbReference type="EMBL" id="JACBZP010000001">
    <property type="protein sequence ID" value="NYI69237.1"/>
    <property type="molecule type" value="Genomic_DNA"/>
</dbReference>
<dbReference type="RefSeq" id="WP_179429495.1">
    <property type="nucleotide sequence ID" value="NZ_JACBZP010000001.1"/>
</dbReference>
<reference evidence="5 6" key="1">
    <citation type="submission" date="2020-07" db="EMBL/GenBank/DDBJ databases">
        <title>Sequencing the genomes of 1000 actinobacteria strains.</title>
        <authorList>
            <person name="Klenk H.-P."/>
        </authorList>
    </citation>
    <scope>NUCLEOTIDE SEQUENCE [LARGE SCALE GENOMIC DNA]</scope>
    <source>
        <strain evidence="5 6">DSM 26341</strain>
    </source>
</reference>
<dbReference type="SMART" id="SM00347">
    <property type="entry name" value="HTH_MARR"/>
    <property type="match status" value="1"/>
</dbReference>
<dbReference type="GO" id="GO:0003700">
    <property type="term" value="F:DNA-binding transcription factor activity"/>
    <property type="evidence" value="ECO:0007669"/>
    <property type="project" value="InterPro"/>
</dbReference>
<evidence type="ECO:0000313" key="6">
    <source>
        <dbReference type="Proteomes" id="UP000539111"/>
    </source>
</evidence>